<comment type="caution">
    <text evidence="2">The sequence shown here is derived from an EMBL/GenBank/DDBJ whole genome shotgun (WGS) entry which is preliminary data.</text>
</comment>
<evidence type="ECO:0000313" key="4">
    <source>
        <dbReference type="Proteomes" id="UP000189229"/>
    </source>
</evidence>
<organism evidence="2 4">
    <name type="scientific">Mycobacterium kansasii</name>
    <dbReference type="NCBI Taxonomy" id="1768"/>
    <lineage>
        <taxon>Bacteria</taxon>
        <taxon>Bacillati</taxon>
        <taxon>Actinomycetota</taxon>
        <taxon>Actinomycetes</taxon>
        <taxon>Mycobacteriales</taxon>
        <taxon>Mycobacteriaceae</taxon>
        <taxon>Mycobacterium</taxon>
    </lineage>
</organism>
<reference evidence="3 4" key="1">
    <citation type="submission" date="2017-02" db="EMBL/GenBank/DDBJ databases">
        <title>Complete genome sequences of Mycobacterium kansasii strains isolated from rhesus macaques.</title>
        <authorList>
            <person name="Panda A."/>
            <person name="Nagaraj S."/>
            <person name="Zhao X."/>
            <person name="Tettelin H."/>
            <person name="Detolla L.J."/>
        </authorList>
    </citation>
    <scope>NUCLEOTIDE SEQUENCE [LARGE SCALE GENOMIC DNA]</scope>
    <source>
        <strain evidence="1 3">11-3469</strain>
        <strain evidence="2 4">11-3813</strain>
    </source>
</reference>
<dbReference type="AlphaFoldDB" id="A0A1V3XST3"/>
<evidence type="ECO:0000313" key="2">
    <source>
        <dbReference type="EMBL" id="OOK82162.1"/>
    </source>
</evidence>
<accession>A0A1V3XST3</accession>
<dbReference type="Proteomes" id="UP000189229">
    <property type="component" value="Unassembled WGS sequence"/>
</dbReference>
<name>A0A1V3XST3_MYCKA</name>
<dbReference type="Proteomes" id="UP000188532">
    <property type="component" value="Unassembled WGS sequence"/>
</dbReference>
<dbReference type="EMBL" id="MVBM01000001">
    <property type="protein sequence ID" value="OOK82162.1"/>
    <property type="molecule type" value="Genomic_DNA"/>
</dbReference>
<proteinExistence type="predicted"/>
<evidence type="ECO:0000313" key="3">
    <source>
        <dbReference type="Proteomes" id="UP000188532"/>
    </source>
</evidence>
<gene>
    <name evidence="1" type="ORF">BZL29_7661</name>
    <name evidence="2" type="ORF">BZL30_0175</name>
</gene>
<dbReference type="EMBL" id="MVBN01000010">
    <property type="protein sequence ID" value="OOK66163.1"/>
    <property type="molecule type" value="Genomic_DNA"/>
</dbReference>
<evidence type="ECO:0000313" key="1">
    <source>
        <dbReference type="EMBL" id="OOK66163.1"/>
    </source>
</evidence>
<sequence length="37" mass="4021">MLAQGGRPMGINITSEAALIPIDRWRRAALRRSASLA</sequence>
<protein>
    <submittedName>
        <fullName evidence="2">Uncharacterized protein</fullName>
    </submittedName>
</protein>